<accession>A0ABV9N3C4</accession>
<dbReference type="Proteomes" id="UP001595953">
    <property type="component" value="Unassembled WGS sequence"/>
</dbReference>
<keyword evidence="2" id="KW-1185">Reference proteome</keyword>
<evidence type="ECO:0008006" key="3">
    <source>
        <dbReference type="Google" id="ProtNLM"/>
    </source>
</evidence>
<protein>
    <recommendedName>
        <fullName evidence="3">Lipoprotein</fullName>
    </recommendedName>
</protein>
<sequence>MNRFLLLTISLIVISCSGRKQVAKAINTGNYDQAIQEALKKLSNNKEKKRNQDYILMLGDAYTKVVERDLTNIQHLKKTNNPELFREIYEIYMGLHLRQERIKPILPLEANGRKLQFKFNNYDQAIVEYREKTSDYLYDEGIKQLDSDDKRIIRQAYDTFSYIERINPNYENTRELIAEAHDRGTNYVMVSIQNNTHQIIPRRLEEDLLNFDTYGLNQFWTVYHANPLPELNYDYEMQLQLRQINISPEQIKEREFLREREVKDGWEYQKDANGNVMKDSLGNDIKIDKIIKVRARFFEFEQTKSSQIIGDVIYVNLNNRQVVNSFPIESGFVFQNIFGSFRGDERALFPEDLNLIRNRRMPFPTSEQMVYDTGEDLKLKLKDIISRFRIRD</sequence>
<dbReference type="EMBL" id="JBHSGP010000012">
    <property type="protein sequence ID" value="MFC4722100.1"/>
    <property type="molecule type" value="Genomic_DNA"/>
</dbReference>
<name>A0ABV9N3C4_9FLAO</name>
<proteinExistence type="predicted"/>
<evidence type="ECO:0000313" key="2">
    <source>
        <dbReference type="Proteomes" id="UP001595953"/>
    </source>
</evidence>
<evidence type="ECO:0000313" key="1">
    <source>
        <dbReference type="EMBL" id="MFC4722100.1"/>
    </source>
</evidence>
<dbReference type="PROSITE" id="PS51257">
    <property type="entry name" value="PROKAR_LIPOPROTEIN"/>
    <property type="match status" value="1"/>
</dbReference>
<dbReference type="RefSeq" id="WP_387962336.1">
    <property type="nucleotide sequence ID" value="NZ_JBHSGP010000012.1"/>
</dbReference>
<reference evidence="2" key="1">
    <citation type="journal article" date="2019" name="Int. J. Syst. Evol. Microbiol.">
        <title>The Global Catalogue of Microorganisms (GCM) 10K type strain sequencing project: providing services to taxonomists for standard genome sequencing and annotation.</title>
        <authorList>
            <consortium name="The Broad Institute Genomics Platform"/>
            <consortium name="The Broad Institute Genome Sequencing Center for Infectious Disease"/>
            <person name="Wu L."/>
            <person name="Ma J."/>
        </authorList>
    </citation>
    <scope>NUCLEOTIDE SEQUENCE [LARGE SCALE GENOMIC DNA]</scope>
    <source>
        <strain evidence="2">CCUG 63682</strain>
    </source>
</reference>
<gene>
    <name evidence="1" type="ORF">ACFO5O_07195</name>
</gene>
<organism evidence="1 2">
    <name type="scientific">Geojedonia litorea</name>
    <dbReference type="NCBI Taxonomy" id="1268269"/>
    <lineage>
        <taxon>Bacteria</taxon>
        <taxon>Pseudomonadati</taxon>
        <taxon>Bacteroidota</taxon>
        <taxon>Flavobacteriia</taxon>
        <taxon>Flavobacteriales</taxon>
        <taxon>Flavobacteriaceae</taxon>
        <taxon>Geojedonia</taxon>
    </lineage>
</organism>
<comment type="caution">
    <text evidence="1">The sequence shown here is derived from an EMBL/GenBank/DDBJ whole genome shotgun (WGS) entry which is preliminary data.</text>
</comment>